<feature type="non-terminal residue" evidence="2">
    <location>
        <position position="1"/>
    </location>
</feature>
<feature type="region of interest" description="Disordered" evidence="1">
    <location>
        <begin position="1"/>
        <end position="32"/>
    </location>
</feature>
<feature type="region of interest" description="Disordered" evidence="1">
    <location>
        <begin position="190"/>
        <end position="221"/>
    </location>
</feature>
<dbReference type="Proteomes" id="UP001057375">
    <property type="component" value="Unassembled WGS sequence"/>
</dbReference>
<feature type="region of interest" description="Disordered" evidence="1">
    <location>
        <begin position="326"/>
        <end position="369"/>
    </location>
</feature>
<name>A0ABQ5JW08_9EUKA</name>
<dbReference type="EMBL" id="BQXS01012063">
    <property type="protein sequence ID" value="GKT19513.1"/>
    <property type="molecule type" value="Genomic_DNA"/>
</dbReference>
<dbReference type="InterPro" id="IPR011993">
    <property type="entry name" value="PH-like_dom_sf"/>
</dbReference>
<sequence length="498" mass="55746">PDPGDDVWMGLEAARKREKRKKRHNGSGMRSKAEMTIDSVSSLMNSNFFDYGIMDRSDIVSVWRKYHPLPDLSDASDLTAKDVAKTSSVEGGEVESSTREGVDLIEQQRLLKQRILGDARKKEFERLEKEFVELSYSKTLPMSRVCLLTPDEWRVLVDGVAKDVLNAELAACRSRLAAIGWKEVRRQHKKAIKREKEKDKAAKKKKDTSSKTLGAKKGGKYDVPVMNSMNSKLGLNKDRLQQLKQRIARSSAGKGTLLSQLQERLKIQSSSASIRERLAQQERLGERMNEATADTSMVDMGSSTLHGGESFGSGAMLDDIEESSVCEKEDGGSFGGSSFFDEEPEDRPSGGRGKGHRRRGSSVSLSDMLSRDSTVSMDLMTNADAKALLEMGGVCLKYSKQGKTQKRFVMIRNGMKTLCWRDPSKSKFSEGFTRTDVVRVIAGLVPTLPQKISRVVLDENLVACVETDKRILLLEYVSEEERDRWVFALLKWKRGDLL</sequence>
<accession>A0ABQ5JW08</accession>
<feature type="compositionally biased region" description="Basic residues" evidence="1">
    <location>
        <begin position="16"/>
        <end position="25"/>
    </location>
</feature>
<evidence type="ECO:0000313" key="2">
    <source>
        <dbReference type="EMBL" id="GKT19513.1"/>
    </source>
</evidence>
<evidence type="ECO:0000256" key="1">
    <source>
        <dbReference type="SAM" id="MobiDB-lite"/>
    </source>
</evidence>
<protein>
    <recommendedName>
        <fullName evidence="4">PH domain-containing protein</fullName>
    </recommendedName>
</protein>
<reference evidence="2" key="1">
    <citation type="submission" date="2022-03" db="EMBL/GenBank/DDBJ databases">
        <title>Draft genome sequence of Aduncisulcus paluster, a free-living microaerophilic Fornicata.</title>
        <authorList>
            <person name="Yuyama I."/>
            <person name="Kume K."/>
            <person name="Tamura T."/>
            <person name="Inagaki Y."/>
            <person name="Hashimoto T."/>
        </authorList>
    </citation>
    <scope>NUCLEOTIDE SEQUENCE</scope>
    <source>
        <strain evidence="2">NY0171</strain>
    </source>
</reference>
<gene>
    <name evidence="2" type="ORF">ADUPG1_011522</name>
</gene>
<keyword evidence="3" id="KW-1185">Reference proteome</keyword>
<evidence type="ECO:0000313" key="3">
    <source>
        <dbReference type="Proteomes" id="UP001057375"/>
    </source>
</evidence>
<organism evidence="2 3">
    <name type="scientific">Aduncisulcus paluster</name>
    <dbReference type="NCBI Taxonomy" id="2918883"/>
    <lineage>
        <taxon>Eukaryota</taxon>
        <taxon>Metamonada</taxon>
        <taxon>Carpediemonas-like organisms</taxon>
        <taxon>Aduncisulcus</taxon>
    </lineage>
</organism>
<comment type="caution">
    <text evidence="2">The sequence shown here is derived from an EMBL/GenBank/DDBJ whole genome shotgun (WGS) entry which is preliminary data.</text>
</comment>
<evidence type="ECO:0008006" key="4">
    <source>
        <dbReference type="Google" id="ProtNLM"/>
    </source>
</evidence>
<proteinExistence type="predicted"/>
<dbReference type="SUPFAM" id="SSF50729">
    <property type="entry name" value="PH domain-like"/>
    <property type="match status" value="1"/>
</dbReference>
<dbReference type="Gene3D" id="2.30.29.30">
    <property type="entry name" value="Pleckstrin-homology domain (PH domain)/Phosphotyrosine-binding domain (PTB)"/>
    <property type="match status" value="1"/>
</dbReference>